<dbReference type="SUPFAM" id="SSF54211">
    <property type="entry name" value="Ribosomal protein S5 domain 2-like"/>
    <property type="match status" value="1"/>
</dbReference>
<accession>A0A1Y0VQR8</accession>
<reference evidence="9 13" key="1">
    <citation type="submission" date="2017-05" db="EMBL/GenBank/DDBJ databases">
        <title>Genome sequence of Pediococcus pentosaceus strain SRCM100892.</title>
        <authorList>
            <person name="Cho S.H."/>
        </authorList>
    </citation>
    <scope>NUCLEOTIDE SEQUENCE [LARGE SCALE GENOMIC DNA]</scope>
    <source>
        <strain evidence="9 13">SRCM100892</strain>
    </source>
</reference>
<evidence type="ECO:0000313" key="10">
    <source>
        <dbReference type="EMBL" id="KAF0415031.1"/>
    </source>
</evidence>
<dbReference type="RefSeq" id="WP_023440342.1">
    <property type="nucleotide sequence ID" value="NZ_BEWQ01000003.1"/>
</dbReference>
<evidence type="ECO:0000313" key="9">
    <source>
        <dbReference type="EMBL" id="ARW19804.1"/>
    </source>
</evidence>
<sequence length="360" mass="39817">MITEKAPGKLYIAGEYAIVEPGNNAVLVAINQFVTASLEPSKLTVGNIISKQYQNNVLSWRRRGSELVVDNRDNPYHYILSAISIIEELAVLLNRKLKTYNLYINSDLDSSDGKKYGLGSSAAVTVATIKVVAKFYNIPLTKELLFKLASIAHLDVQGNGSLGDIAASVYGGWIAYQSFNRDWLNSMRRTKDLETILRTPWPQLKIELLTPPSDLRLYIGWTGSPASTSDLVDQVATTSYQETDSYHEFLTKSASCINKMIDGFRDADITVIQREITNNRHLLQELSLFSGVSIETTTLTNFCDIAEKFDGAAKSSGAGGGDCGIVIMPNSTKTAKMFAEWEKHDIKPLDLDVHHVTEIN</sequence>
<dbReference type="Proteomes" id="UP000196118">
    <property type="component" value="Chromosome"/>
</dbReference>
<feature type="domain" description="GHMP kinase N-terminal" evidence="7">
    <location>
        <begin position="89"/>
        <end position="172"/>
    </location>
</feature>
<dbReference type="SUPFAM" id="SSF55060">
    <property type="entry name" value="GHMP Kinase, C-terminal domain"/>
    <property type="match status" value="1"/>
</dbReference>
<dbReference type="InterPro" id="IPR013750">
    <property type="entry name" value="GHMP_kinase_C_dom"/>
</dbReference>
<dbReference type="PANTHER" id="PTHR31814">
    <property type="match status" value="1"/>
</dbReference>
<accession>A0A8G1E5J8</accession>
<evidence type="ECO:0000313" key="13">
    <source>
        <dbReference type="Proteomes" id="UP000196118"/>
    </source>
</evidence>
<keyword evidence="6" id="KW-0067">ATP-binding</keyword>
<feature type="domain" description="GHMP kinase C-terminal" evidence="8">
    <location>
        <begin position="261"/>
        <end position="344"/>
    </location>
</feature>
<proteinExistence type="predicted"/>
<gene>
    <name evidence="10" type="ORF">GBO79_01550</name>
    <name evidence="11" type="ORF">ITQ90_03595</name>
    <name evidence="12" type="ORF">PWB86_00390</name>
    <name evidence="9" type="ORF">S100892_01231</name>
</gene>
<dbReference type="NCBIfam" id="TIGR01220">
    <property type="entry name" value="Pmev_kin_Gr_pos"/>
    <property type="match status" value="1"/>
</dbReference>
<dbReference type="EMBL" id="CP118739">
    <property type="protein sequence ID" value="WEA57380.1"/>
    <property type="molecule type" value="Genomic_DNA"/>
</dbReference>
<reference evidence="11" key="5">
    <citation type="submission" date="2020-11" db="EMBL/GenBank/DDBJ databases">
        <title>Antibiotic susceptibility profiles of Pediococcus pentosaceus from various origins and their implications for the safety assessment of strains with food-technology applications.</title>
        <authorList>
            <person name="Shani N."/>
            <person name="Oberhaensli S."/>
            <person name="Arias E."/>
        </authorList>
    </citation>
    <scope>NUCLEOTIDE SEQUENCE</scope>
    <source>
        <strain evidence="11">FAM 24207</strain>
    </source>
</reference>
<evidence type="ECO:0000256" key="5">
    <source>
        <dbReference type="ARBA" id="ARBA00022777"/>
    </source>
</evidence>
<evidence type="ECO:0000313" key="14">
    <source>
        <dbReference type="Proteomes" id="UP000472573"/>
    </source>
</evidence>
<dbReference type="EMBL" id="CP021474">
    <property type="protein sequence ID" value="ARW19804.1"/>
    <property type="molecule type" value="Genomic_DNA"/>
</dbReference>
<dbReference type="Proteomes" id="UP001194632">
    <property type="component" value="Unassembled WGS sequence"/>
</dbReference>
<keyword evidence="3 9" id="KW-0808">Transferase</keyword>
<evidence type="ECO:0000259" key="8">
    <source>
        <dbReference type="Pfam" id="PF08544"/>
    </source>
</evidence>
<evidence type="ECO:0000256" key="1">
    <source>
        <dbReference type="ARBA" id="ARBA00005017"/>
    </source>
</evidence>
<reference evidence="14" key="4">
    <citation type="submission" date="2020-03" db="EMBL/GenBank/DDBJ databases">
        <title>SpeciesPrimer: A bioinformatics pipeline dedicated to the design of qPCR primers for the quantification of bacterial species.</title>
        <authorList>
            <person name="Dreier M."/>
            <person name="Berthoud H."/>
            <person name="Shani N."/>
            <person name="Wechsler D."/>
            <person name="Junier P."/>
        </authorList>
    </citation>
    <scope>NUCLEOTIDE SEQUENCE [LARGE SCALE GENOMIC DNA]</scope>
    <source>
        <strain evidence="14">FAM13073</strain>
    </source>
</reference>
<dbReference type="Pfam" id="PF00288">
    <property type="entry name" value="GHMP_kinases_N"/>
    <property type="match status" value="1"/>
</dbReference>
<reference evidence="10" key="3">
    <citation type="submission" date="2019-12" db="EMBL/GenBank/DDBJ databases">
        <title>SpeciesPrimer: A bioinformatics pipeline dedicated to the design of qPCR primers for the quantification of bacterial species.</title>
        <authorList>
            <person name="Dreier M."/>
            <person name="Berthoud H."/>
            <person name="Shani N."/>
            <person name="Wechsler D."/>
            <person name="Junier P."/>
        </authorList>
    </citation>
    <scope>NUCLEOTIDE SEQUENCE</scope>
    <source>
        <strain evidence="10">FAM13073</strain>
    </source>
</reference>
<dbReference type="PANTHER" id="PTHR31814:SF2">
    <property type="entry name" value="PHOSPHOMEVALONATE KINASE"/>
    <property type="match status" value="1"/>
</dbReference>
<keyword evidence="4" id="KW-0547">Nucleotide-binding</keyword>
<dbReference type="PRINTS" id="PR00959">
    <property type="entry name" value="MEVGALKINASE"/>
</dbReference>
<comment type="pathway">
    <text evidence="1">Isoprenoid biosynthesis; isopentenyl diphosphate biosynthesis via mevalonate pathway; isopentenyl diphosphate from (R)-mevalonate: step 2/3.</text>
</comment>
<dbReference type="InterPro" id="IPR005917">
    <property type="entry name" value="Pmev_kinase_bact"/>
</dbReference>
<dbReference type="EC" id="2.7.4.2" evidence="2"/>
<evidence type="ECO:0000313" key="11">
    <source>
        <dbReference type="EMBL" id="MBF7114585.1"/>
    </source>
</evidence>
<dbReference type="Proteomes" id="UP000472573">
    <property type="component" value="Unassembled WGS sequence"/>
</dbReference>
<keyword evidence="14" id="KW-1185">Reference proteome</keyword>
<dbReference type="InterPro" id="IPR036554">
    <property type="entry name" value="GHMP_kinase_C_sf"/>
</dbReference>
<dbReference type="InterPro" id="IPR014721">
    <property type="entry name" value="Ribsml_uS5_D2-typ_fold_subgr"/>
</dbReference>
<dbReference type="Pfam" id="PF08544">
    <property type="entry name" value="GHMP_kinases_C"/>
    <property type="match status" value="1"/>
</dbReference>
<evidence type="ECO:0000256" key="3">
    <source>
        <dbReference type="ARBA" id="ARBA00022679"/>
    </source>
</evidence>
<dbReference type="InterPro" id="IPR020568">
    <property type="entry name" value="Ribosomal_Su5_D2-typ_SF"/>
</dbReference>
<dbReference type="InterPro" id="IPR006204">
    <property type="entry name" value="GHMP_kinase_N_dom"/>
</dbReference>
<dbReference type="GO" id="GO:0019287">
    <property type="term" value="P:isopentenyl diphosphate biosynthetic process, mevalonate pathway"/>
    <property type="evidence" value="ECO:0007669"/>
    <property type="project" value="UniProtKB-UniPathway"/>
</dbReference>
<dbReference type="GO" id="GO:0005524">
    <property type="term" value="F:ATP binding"/>
    <property type="evidence" value="ECO:0007669"/>
    <property type="project" value="UniProtKB-KW"/>
</dbReference>
<protein>
    <recommendedName>
        <fullName evidence="2">phosphomevalonate kinase</fullName>
        <ecNumber evidence="2">2.7.4.2</ecNumber>
    </recommendedName>
</protein>
<evidence type="ECO:0000256" key="2">
    <source>
        <dbReference type="ARBA" id="ARBA00012958"/>
    </source>
</evidence>
<reference evidence="12 15" key="6">
    <citation type="submission" date="2023-02" db="EMBL/GenBank/DDBJ databases">
        <title>Comparative genomics and fermentation flavor characterization of five lactic acid bacteria reveal flavor biosynthesis metabolic pathways in fermented muskmelon puree.</title>
        <authorList>
            <person name="Yuan L."/>
            <person name="Li M."/>
            <person name="Xu X."/>
            <person name="Lao F."/>
            <person name="Wu J."/>
        </authorList>
    </citation>
    <scope>NUCLEOTIDE SEQUENCE [LARGE SCALE GENOMIC DNA]</scope>
    <source>
        <strain evidence="12 15">Ca-4</strain>
    </source>
</reference>
<dbReference type="Gene3D" id="3.30.230.10">
    <property type="match status" value="1"/>
</dbReference>
<dbReference type="Proteomes" id="UP001214131">
    <property type="component" value="Chromosome"/>
</dbReference>
<dbReference type="Gene3D" id="3.30.70.890">
    <property type="entry name" value="GHMP kinase, C-terminal domain"/>
    <property type="match status" value="1"/>
</dbReference>
<dbReference type="InterPro" id="IPR035102">
    <property type="entry name" value="Phosphomevalonate_kinase"/>
</dbReference>
<dbReference type="EMBL" id="JADOFP010000002">
    <property type="protein sequence ID" value="MBF7114585.1"/>
    <property type="molecule type" value="Genomic_DNA"/>
</dbReference>
<evidence type="ECO:0000313" key="15">
    <source>
        <dbReference type="Proteomes" id="UP001214131"/>
    </source>
</evidence>
<evidence type="ECO:0000313" key="12">
    <source>
        <dbReference type="EMBL" id="WEA57380.1"/>
    </source>
</evidence>
<dbReference type="EMBL" id="WENB01000001">
    <property type="protein sequence ID" value="KAF0415031.1"/>
    <property type="molecule type" value="Genomic_DNA"/>
</dbReference>
<name>A0A1Y0VQR8_PEDPE</name>
<reference evidence="10 14" key="2">
    <citation type="submission" date="2019-10" db="EMBL/GenBank/DDBJ databases">
        <authorList>
            <person name="Irmler S."/>
            <person name="Berthoud H."/>
            <person name="Roetschi A."/>
            <person name="Arias E."/>
            <person name="Shani N."/>
            <person name="Wuethrich D."/>
            <person name="Bruggmann R."/>
        </authorList>
    </citation>
    <scope>NUCLEOTIDE SEQUENCE [LARGE SCALE GENOMIC DNA]</scope>
    <source>
        <strain evidence="10 14">FAM13073</strain>
    </source>
</reference>
<evidence type="ECO:0000256" key="6">
    <source>
        <dbReference type="ARBA" id="ARBA00022840"/>
    </source>
</evidence>
<organism evidence="9 13">
    <name type="scientific">Pediococcus pentosaceus</name>
    <dbReference type="NCBI Taxonomy" id="1255"/>
    <lineage>
        <taxon>Bacteria</taxon>
        <taxon>Bacillati</taxon>
        <taxon>Bacillota</taxon>
        <taxon>Bacilli</taxon>
        <taxon>Lactobacillales</taxon>
        <taxon>Lactobacillaceae</taxon>
        <taxon>Pediococcus</taxon>
    </lineage>
</organism>
<dbReference type="UniPathway" id="UPA00057">
    <property type="reaction ID" value="UER00099"/>
</dbReference>
<evidence type="ECO:0000256" key="4">
    <source>
        <dbReference type="ARBA" id="ARBA00022741"/>
    </source>
</evidence>
<dbReference type="GO" id="GO:0004631">
    <property type="term" value="F:phosphomevalonate kinase activity"/>
    <property type="evidence" value="ECO:0007669"/>
    <property type="project" value="UniProtKB-EC"/>
</dbReference>
<dbReference type="AlphaFoldDB" id="A0A1Y0VQR8"/>
<keyword evidence="5 9" id="KW-0418">Kinase</keyword>
<evidence type="ECO:0000259" key="7">
    <source>
        <dbReference type="Pfam" id="PF00288"/>
    </source>
</evidence>